<protein>
    <recommendedName>
        <fullName evidence="3">Phage head morphogenesis domain-containing protein</fullName>
    </recommendedName>
</protein>
<proteinExistence type="predicted"/>
<reference evidence="1 2" key="1">
    <citation type="submission" date="2018-01" db="EMBL/GenBank/DDBJ databases">
        <title>Complete genome sequence of Salinigranum rubrum GX10T, an extremely halophilic archaeon isolated from a marine solar saltern.</title>
        <authorList>
            <person name="Han S."/>
        </authorList>
    </citation>
    <scope>NUCLEOTIDE SEQUENCE [LARGE SCALE GENOMIC DNA]</scope>
    <source>
        <strain evidence="1 2">GX10</strain>
    </source>
</reference>
<dbReference type="KEGG" id="srub:C2R22_05970"/>
<dbReference type="RefSeq" id="WP_103424953.1">
    <property type="nucleotide sequence ID" value="NZ_CP026309.1"/>
</dbReference>
<dbReference type="Proteomes" id="UP000236584">
    <property type="component" value="Chromosome"/>
</dbReference>
<sequence length="282" mass="31224">MREYAQKLRGRFGAINAEQRRGIVEHGIFDSVDGTGSVRTEQLASDWRADELTAEEFQFDDPAAATERFMDWLERQHEAGVLDVIERNDNVYIRRALSDGDRWALTKLRQAGDQVARTVERVPPGGYQINVQADTARFAQPSFNVPLRASTVRLLFNRNYRLLEGVTADVEKEVQRVLSEGLVAGENPNTIARSLSGVLNGEAKNRSTLTARHEIMYAHNTSAKERFKSHGVADVVVLGSDPCPQCEPYVGETYPIDDLPQGGPPFHPQCVGTIAPAAGTFT</sequence>
<evidence type="ECO:0000313" key="1">
    <source>
        <dbReference type="EMBL" id="AUV81265.1"/>
    </source>
</evidence>
<keyword evidence="2" id="KW-1185">Reference proteome</keyword>
<dbReference type="EMBL" id="CP026309">
    <property type="protein sequence ID" value="AUV81265.1"/>
    <property type="molecule type" value="Genomic_DNA"/>
</dbReference>
<evidence type="ECO:0008006" key="3">
    <source>
        <dbReference type="Google" id="ProtNLM"/>
    </source>
</evidence>
<evidence type="ECO:0000313" key="2">
    <source>
        <dbReference type="Proteomes" id="UP000236584"/>
    </source>
</evidence>
<gene>
    <name evidence="1" type="ORF">C2R22_05970</name>
</gene>
<dbReference type="AlphaFoldDB" id="A0A2I8VH60"/>
<accession>A0A2I8VH60</accession>
<organism evidence="1 2">
    <name type="scientific">Salinigranum rubrum</name>
    <dbReference type="NCBI Taxonomy" id="755307"/>
    <lineage>
        <taxon>Archaea</taxon>
        <taxon>Methanobacteriati</taxon>
        <taxon>Methanobacteriota</taxon>
        <taxon>Stenosarchaea group</taxon>
        <taxon>Halobacteria</taxon>
        <taxon>Halobacteriales</taxon>
        <taxon>Haloferacaceae</taxon>
        <taxon>Salinigranum</taxon>
    </lineage>
</organism>
<dbReference type="GeneID" id="35591618"/>
<dbReference type="OrthoDB" id="200847at2157"/>
<name>A0A2I8VH60_9EURY</name>